<dbReference type="InterPro" id="IPR023346">
    <property type="entry name" value="Lysozyme-like_dom_sf"/>
</dbReference>
<dbReference type="Pfam" id="PF00182">
    <property type="entry name" value="Glyco_hydro_19"/>
    <property type="match status" value="1"/>
</dbReference>
<evidence type="ECO:0000313" key="2">
    <source>
        <dbReference type="EMBL" id="KZS58728.1"/>
    </source>
</evidence>
<organism evidence="2 3">
    <name type="scientific">Mycobacterium ostraviense</name>
    <dbReference type="NCBI Taxonomy" id="2738409"/>
    <lineage>
        <taxon>Bacteria</taxon>
        <taxon>Bacillati</taxon>
        <taxon>Actinomycetota</taxon>
        <taxon>Actinomycetes</taxon>
        <taxon>Mycobacteriales</taxon>
        <taxon>Mycobacteriaceae</taxon>
        <taxon>Mycobacterium</taxon>
    </lineage>
</organism>
<keyword evidence="3" id="KW-1185">Reference proteome</keyword>
<protein>
    <recommendedName>
        <fullName evidence="1">Glycoside hydrolase family 19 catalytic domain-containing protein</fullName>
    </recommendedName>
</protein>
<dbReference type="GO" id="GO:0016998">
    <property type="term" value="P:cell wall macromolecule catabolic process"/>
    <property type="evidence" value="ECO:0007669"/>
    <property type="project" value="InterPro"/>
</dbReference>
<dbReference type="GO" id="GO:0004568">
    <property type="term" value="F:chitinase activity"/>
    <property type="evidence" value="ECO:0007669"/>
    <property type="project" value="InterPro"/>
</dbReference>
<gene>
    <name evidence="2" type="ORF">A4G28_03990</name>
</gene>
<dbReference type="Proteomes" id="UP000077342">
    <property type="component" value="Unassembled WGS sequence"/>
</dbReference>
<dbReference type="EMBL" id="LWCI01000145">
    <property type="protein sequence ID" value="KZS58728.1"/>
    <property type="molecule type" value="Genomic_DNA"/>
</dbReference>
<dbReference type="CDD" id="cd00325">
    <property type="entry name" value="chitinase_GH19"/>
    <property type="match status" value="1"/>
</dbReference>
<dbReference type="InterPro" id="IPR000726">
    <property type="entry name" value="Glyco_hydro_19_cat"/>
</dbReference>
<name>A0A162DV08_9MYCO</name>
<comment type="caution">
    <text evidence="2">The sequence shown here is derived from an EMBL/GenBank/DDBJ whole genome shotgun (WGS) entry which is preliminary data.</text>
</comment>
<dbReference type="PANTHER" id="PTHR34408">
    <property type="entry name" value="FAMILY PROTEIN, PUTATIVE-RELATED"/>
    <property type="match status" value="1"/>
</dbReference>
<dbReference type="SUPFAM" id="SSF53955">
    <property type="entry name" value="Lysozyme-like"/>
    <property type="match status" value="1"/>
</dbReference>
<dbReference type="PANTHER" id="PTHR34408:SF1">
    <property type="entry name" value="GLYCOSYL HYDROLASE FAMILY 19 DOMAIN-CONTAINING PROTEIN HI_1415"/>
    <property type="match status" value="1"/>
</dbReference>
<sequence length="362" mass="39863">MEPLTPDDVRRWDLSTIQQVFKVATDRATTLQRLGDNLQEVKDILSQWHGEGREAFHSSLGKNRTDIEADGKESARVGAVVQRAEEDIRQCKSMLNKVDELARANHWTVTPGWQIDIGNTGVGRGHDLQFITTLQLLQADLDEVRLRAHAADHELATALRAAVGEAPLDQTRQPTPAPAVDSPPDGITAEQLRQIMPTLSPEKAAQYLPMLDKAMAEAQINKPQRRAAFLAQLAHESGELKWFEEFADGSAYEGRTDLGNIQPGDGPRFKGRGPIQITGRSNYTRAGQALGVDLANNPDLAARPDIGFRIAQWYWTTHNLNILADGGPANFDDITRAINGGLTNKADRDQYYATALRVLGAH</sequence>
<dbReference type="GO" id="GO:0006032">
    <property type="term" value="P:chitin catabolic process"/>
    <property type="evidence" value="ECO:0007669"/>
    <property type="project" value="InterPro"/>
</dbReference>
<feature type="domain" description="Glycoside hydrolase family 19 catalytic" evidence="1">
    <location>
        <begin position="227"/>
        <end position="319"/>
    </location>
</feature>
<dbReference type="InterPro" id="IPR052354">
    <property type="entry name" value="Cell_Wall_Dynamics_Protein"/>
</dbReference>
<dbReference type="RefSeq" id="WP_075512654.1">
    <property type="nucleotide sequence ID" value="NZ_LWCI01000145.1"/>
</dbReference>
<reference evidence="3" key="1">
    <citation type="submission" date="2016-04" db="EMBL/GenBank/DDBJ databases">
        <authorList>
            <person name="Strapagiel D."/>
            <person name="Borowka P."/>
            <person name="Marciniak B."/>
            <person name="Bakula Z."/>
            <person name="Van Ingen J."/>
            <person name="Safianowska A."/>
            <person name="Dziadek J."/>
            <person name="Jagielski T."/>
        </authorList>
    </citation>
    <scope>NUCLEOTIDE SEQUENCE [LARGE SCALE GENOMIC DNA]</scope>
    <source>
        <strain evidence="3">1010001458</strain>
    </source>
</reference>
<dbReference type="Gene3D" id="1.10.530.10">
    <property type="match status" value="1"/>
</dbReference>
<accession>A0A162DV08</accession>
<evidence type="ECO:0000313" key="3">
    <source>
        <dbReference type="Proteomes" id="UP000077342"/>
    </source>
</evidence>
<evidence type="ECO:0000259" key="1">
    <source>
        <dbReference type="Pfam" id="PF00182"/>
    </source>
</evidence>
<proteinExistence type="predicted"/>
<dbReference type="AlphaFoldDB" id="A0A162DV08"/>